<evidence type="ECO:0008006" key="4">
    <source>
        <dbReference type="Google" id="ProtNLM"/>
    </source>
</evidence>
<protein>
    <recommendedName>
        <fullName evidence="4">Long-chain fatty acid transport protein</fullName>
    </recommendedName>
</protein>
<gene>
    <name evidence="2" type="ORF">G3570_00855</name>
</gene>
<evidence type="ECO:0000313" key="3">
    <source>
        <dbReference type="Proteomes" id="UP000473278"/>
    </source>
</evidence>
<feature type="signal peptide" evidence="1">
    <location>
        <begin position="1"/>
        <end position="23"/>
    </location>
</feature>
<keyword evidence="3" id="KW-1185">Reference proteome</keyword>
<sequence length="440" mass="47576">MNRFLYTILVTAVVLSFSSAAYAQQTGDGQVRTGSLYSKVGVGFPIDFGSSAADGMGLNGVSFIEPFVPGLANPAQWGSTGFGLATGGLSLQNFSASSNQGSTSNSTFSADYFQVQLPLKRNKLGVSASLAPLTRSAYQVSETGTRISNDGTGVDTLNYIGVNNSDGGISMLEVGFGWRINNNLSVGYAPSLVFASIDNDFSTRFDDPAFSTVAYTRQTSGIGFGNRFGVLLNASKILKSNDRMSFGAAVSLPVNLDAEKVETSNKRLASGQVQTIEIKDGPSLGDGTIKLPLSVNAGLTYEASRLLSFSTEAIYEKWSQYSNDFNVDGEQLLTDRYKIGMGVRYFPYIIGSNRFLSKFKYRLGASYDTGHIKLEGENIETLMFSIGLGILSPRSRSSVDLSFEYGFRGTESQNLIQENIWGLRLSVNLAELMFFRPKLQ</sequence>
<dbReference type="RefSeq" id="WP_165138230.1">
    <property type="nucleotide sequence ID" value="NZ_JAALLT010000001.1"/>
</dbReference>
<dbReference type="Gene3D" id="2.40.160.60">
    <property type="entry name" value="Outer membrane protein transport protein (OMPP1/FadL/TodX)"/>
    <property type="match status" value="1"/>
</dbReference>
<name>A0A6M1SW05_9BACT</name>
<dbReference type="Proteomes" id="UP000473278">
    <property type="component" value="Unassembled WGS sequence"/>
</dbReference>
<dbReference type="AlphaFoldDB" id="A0A6M1SW05"/>
<organism evidence="2 3">
    <name type="scientific">Halalkalibaculum roseum</name>
    <dbReference type="NCBI Taxonomy" id="2709311"/>
    <lineage>
        <taxon>Bacteria</taxon>
        <taxon>Pseudomonadati</taxon>
        <taxon>Balneolota</taxon>
        <taxon>Balneolia</taxon>
        <taxon>Balneolales</taxon>
        <taxon>Balneolaceae</taxon>
        <taxon>Halalkalibaculum</taxon>
    </lineage>
</organism>
<evidence type="ECO:0000256" key="1">
    <source>
        <dbReference type="SAM" id="SignalP"/>
    </source>
</evidence>
<comment type="caution">
    <text evidence="2">The sequence shown here is derived from an EMBL/GenBank/DDBJ whole genome shotgun (WGS) entry which is preliminary data.</text>
</comment>
<dbReference type="SUPFAM" id="SSF56935">
    <property type="entry name" value="Porins"/>
    <property type="match status" value="1"/>
</dbReference>
<accession>A0A6M1SW05</accession>
<feature type="chain" id="PRO_5026659533" description="Long-chain fatty acid transport protein" evidence="1">
    <location>
        <begin position="24"/>
        <end position="440"/>
    </location>
</feature>
<dbReference type="EMBL" id="JAALLT010000001">
    <property type="protein sequence ID" value="NGP75164.1"/>
    <property type="molecule type" value="Genomic_DNA"/>
</dbReference>
<proteinExistence type="predicted"/>
<evidence type="ECO:0000313" key="2">
    <source>
        <dbReference type="EMBL" id="NGP75164.1"/>
    </source>
</evidence>
<keyword evidence="1" id="KW-0732">Signal</keyword>
<reference evidence="2 3" key="1">
    <citation type="submission" date="2020-02" db="EMBL/GenBank/DDBJ databases">
        <title>Balneolaceae bacterium YR4-1, complete genome.</title>
        <authorList>
            <person name="Li Y."/>
            <person name="Wu S."/>
        </authorList>
    </citation>
    <scope>NUCLEOTIDE SEQUENCE [LARGE SCALE GENOMIC DNA]</scope>
    <source>
        <strain evidence="2 3">YR4-1</strain>
    </source>
</reference>